<evidence type="ECO:0000256" key="1">
    <source>
        <dbReference type="ARBA" id="ARBA00004651"/>
    </source>
</evidence>
<organism evidence="11 12">
    <name type="scientific">Companilactobacillus bobalius DSM 19674</name>
    <dbReference type="NCBI Taxonomy" id="1423788"/>
    <lineage>
        <taxon>Bacteria</taxon>
        <taxon>Bacillati</taxon>
        <taxon>Bacillota</taxon>
        <taxon>Bacilli</taxon>
        <taxon>Lactobacillales</taxon>
        <taxon>Lactobacillaceae</taxon>
        <taxon>Companilactobacillus</taxon>
        <taxon>Companilactobacillus bobalius</taxon>
    </lineage>
</organism>
<name>A0A0R1KE38_9LACO</name>
<dbReference type="InterPro" id="IPR004703">
    <property type="entry name" value="PTS_sugar-sp_permease"/>
</dbReference>
<keyword evidence="12" id="KW-1185">Reference proteome</keyword>
<protein>
    <submittedName>
        <fullName evidence="11">PTS family galactitol (Gat) porter component IIC</fullName>
    </submittedName>
</protein>
<dbReference type="PIRSF" id="PIRSF006304">
    <property type="entry name" value="GatC"/>
    <property type="match status" value="1"/>
</dbReference>
<comment type="caution">
    <text evidence="11">The sequence shown here is derived from an EMBL/GenBank/DDBJ whole genome shotgun (WGS) entry which is preliminary data.</text>
</comment>
<feature type="transmembrane region" description="Helical" evidence="9">
    <location>
        <begin position="175"/>
        <end position="196"/>
    </location>
</feature>
<dbReference type="PANTHER" id="PTHR37324:SF2">
    <property type="entry name" value="PTS SYSTEM GALACTITOL-SPECIFIC EIIC COMPONENT"/>
    <property type="match status" value="1"/>
</dbReference>
<evidence type="ECO:0000256" key="9">
    <source>
        <dbReference type="SAM" id="Phobius"/>
    </source>
</evidence>
<evidence type="ECO:0000256" key="2">
    <source>
        <dbReference type="ARBA" id="ARBA00022448"/>
    </source>
</evidence>
<feature type="domain" description="PTS EIIC type-2" evidence="10">
    <location>
        <begin position="4"/>
        <end position="432"/>
    </location>
</feature>
<keyword evidence="7 9" id="KW-1133">Transmembrane helix</keyword>
<evidence type="ECO:0000256" key="4">
    <source>
        <dbReference type="ARBA" id="ARBA00022597"/>
    </source>
</evidence>
<evidence type="ECO:0000256" key="6">
    <source>
        <dbReference type="ARBA" id="ARBA00022692"/>
    </source>
</evidence>
<keyword evidence="3" id="KW-1003">Cell membrane</keyword>
<dbReference type="GO" id="GO:0015577">
    <property type="term" value="F:galactitol transmembrane transporter activity"/>
    <property type="evidence" value="ECO:0007669"/>
    <property type="project" value="InterPro"/>
</dbReference>
<dbReference type="Proteomes" id="UP000051515">
    <property type="component" value="Unassembled WGS sequence"/>
</dbReference>
<gene>
    <name evidence="11" type="ORF">FC78_GL000047</name>
</gene>
<proteinExistence type="predicted"/>
<dbReference type="PANTHER" id="PTHR37324">
    <property type="entry name" value="PTS SYSTEM GALACTITOL-SPECIFIC EIIC COMPONENT"/>
    <property type="match status" value="1"/>
</dbReference>
<keyword evidence="6 9" id="KW-0812">Transmembrane</keyword>
<evidence type="ECO:0000256" key="8">
    <source>
        <dbReference type="ARBA" id="ARBA00023136"/>
    </source>
</evidence>
<dbReference type="PROSITE" id="PS51104">
    <property type="entry name" value="PTS_EIIC_TYPE_2"/>
    <property type="match status" value="1"/>
</dbReference>
<feature type="transmembrane region" description="Helical" evidence="9">
    <location>
        <begin position="34"/>
        <end position="56"/>
    </location>
</feature>
<dbReference type="PATRIC" id="fig|1423788.3.peg.54"/>
<dbReference type="RefSeq" id="WP_025086089.1">
    <property type="nucleotide sequence ID" value="NZ_AZDY01000041.1"/>
</dbReference>
<sequence>MAVIKWLLSAGPTVFLPMLLFVFALILRIKPGRAFKAAITVGIGFIGLNLVIGLLTDNLGPAAQAMVKNFHLSLNTIDVGWPAASAISYGTTLGSLAIPIGVALNVVLLIFGLTKTLDVDLWNYWHIAFTGSLVFAATKNFGLGLATMVVHAMWIYFLADLAAPTIQKHYGLAGISFPQGASAPGFVLALPINWLLDRIPGVKNIHWTPETIQKRLGIFGDSAVMGLIIGIVIGALAQYNVTKILNLGMSTAAVLILMPKMVALLMEGLQPISEAANTLVQKKFPGRSLYIGMDSALAVGQEAVLSASLVLVPLSLLIAVILPGNRVLPFGDLATIPFMVAVMAAVFGGNVFRIVIGGIIDIAISLLIASWAAPLLTITAKSAHFAMKGATSISILSDGGTWTTLMIVGLGKLMTWTGIIGLGIVVLALMIWLNKFHDKKVAAENN</sequence>
<feature type="transmembrane region" description="Helical" evidence="9">
    <location>
        <begin position="330"/>
        <end position="348"/>
    </location>
</feature>
<reference evidence="11 12" key="1">
    <citation type="journal article" date="2015" name="Genome Announc.">
        <title>Expanding the biotechnology potential of lactobacilli through comparative genomics of 213 strains and associated genera.</title>
        <authorList>
            <person name="Sun Z."/>
            <person name="Harris H.M."/>
            <person name="McCann A."/>
            <person name="Guo C."/>
            <person name="Argimon S."/>
            <person name="Zhang W."/>
            <person name="Yang X."/>
            <person name="Jeffery I.B."/>
            <person name="Cooney J.C."/>
            <person name="Kagawa T.F."/>
            <person name="Liu W."/>
            <person name="Song Y."/>
            <person name="Salvetti E."/>
            <person name="Wrobel A."/>
            <person name="Rasinkangas P."/>
            <person name="Parkhill J."/>
            <person name="Rea M.C."/>
            <person name="O'Sullivan O."/>
            <person name="Ritari J."/>
            <person name="Douillard F.P."/>
            <person name="Paul Ross R."/>
            <person name="Yang R."/>
            <person name="Briner A.E."/>
            <person name="Felis G.E."/>
            <person name="de Vos W.M."/>
            <person name="Barrangou R."/>
            <person name="Klaenhammer T.R."/>
            <person name="Caufield P.W."/>
            <person name="Cui Y."/>
            <person name="Zhang H."/>
            <person name="O'Toole P.W."/>
        </authorList>
    </citation>
    <scope>NUCLEOTIDE SEQUENCE [LARGE SCALE GENOMIC DNA]</scope>
    <source>
        <strain evidence="11 12">DSM 19674</strain>
    </source>
</reference>
<feature type="transmembrane region" description="Helical" evidence="9">
    <location>
        <begin position="216"/>
        <end position="237"/>
    </location>
</feature>
<dbReference type="InterPro" id="IPR013014">
    <property type="entry name" value="PTS_EIIC_2"/>
</dbReference>
<evidence type="ECO:0000313" key="11">
    <source>
        <dbReference type="EMBL" id="KRK81749.1"/>
    </source>
</evidence>
<dbReference type="STRING" id="1423788.FC78_GL000047"/>
<accession>A0A0R1KE38</accession>
<keyword evidence="5" id="KW-0598">Phosphotransferase system</keyword>
<keyword evidence="2" id="KW-0813">Transport</keyword>
<feature type="transmembrane region" description="Helical" evidence="9">
    <location>
        <begin position="96"/>
        <end position="114"/>
    </location>
</feature>
<feature type="transmembrane region" description="Helical" evidence="9">
    <location>
        <begin position="413"/>
        <end position="433"/>
    </location>
</feature>
<keyword evidence="8 9" id="KW-0472">Membrane</keyword>
<dbReference type="InterPro" id="IPR013853">
    <property type="entry name" value="EIIC-GAT"/>
</dbReference>
<evidence type="ECO:0000256" key="5">
    <source>
        <dbReference type="ARBA" id="ARBA00022683"/>
    </source>
</evidence>
<dbReference type="GeneID" id="96667606"/>
<feature type="transmembrane region" description="Helical" evidence="9">
    <location>
        <begin position="303"/>
        <end position="323"/>
    </location>
</feature>
<keyword evidence="4" id="KW-0762">Sugar transport</keyword>
<feature type="transmembrane region" description="Helical" evidence="9">
    <location>
        <begin position="244"/>
        <end position="266"/>
    </location>
</feature>
<dbReference type="GO" id="GO:0009401">
    <property type="term" value="P:phosphoenolpyruvate-dependent sugar phosphotransferase system"/>
    <property type="evidence" value="ECO:0007669"/>
    <property type="project" value="UniProtKB-KW"/>
</dbReference>
<feature type="transmembrane region" description="Helical" evidence="9">
    <location>
        <begin position="6"/>
        <end position="27"/>
    </location>
</feature>
<evidence type="ECO:0000256" key="3">
    <source>
        <dbReference type="ARBA" id="ARBA00022475"/>
    </source>
</evidence>
<evidence type="ECO:0000259" key="10">
    <source>
        <dbReference type="PROSITE" id="PS51104"/>
    </source>
</evidence>
<dbReference type="GO" id="GO:0005886">
    <property type="term" value="C:plasma membrane"/>
    <property type="evidence" value="ECO:0007669"/>
    <property type="project" value="UniProtKB-SubCell"/>
</dbReference>
<feature type="transmembrane region" description="Helical" evidence="9">
    <location>
        <begin position="354"/>
        <end position="373"/>
    </location>
</feature>
<dbReference type="Pfam" id="PF03611">
    <property type="entry name" value="EIIC-GAT"/>
    <property type="match status" value="1"/>
</dbReference>
<dbReference type="EMBL" id="AZDY01000041">
    <property type="protein sequence ID" value="KRK81749.1"/>
    <property type="molecule type" value="Genomic_DNA"/>
</dbReference>
<dbReference type="OrthoDB" id="9787936at2"/>
<evidence type="ECO:0000256" key="7">
    <source>
        <dbReference type="ARBA" id="ARBA00022989"/>
    </source>
</evidence>
<evidence type="ECO:0000313" key="12">
    <source>
        <dbReference type="Proteomes" id="UP000051515"/>
    </source>
</evidence>
<dbReference type="AlphaFoldDB" id="A0A0R1KE38"/>
<comment type="subcellular location">
    <subcellularLocation>
        <location evidence="1">Cell membrane</location>
        <topology evidence="1">Multi-pass membrane protein</topology>
    </subcellularLocation>
</comment>
<feature type="transmembrane region" description="Helical" evidence="9">
    <location>
        <begin position="143"/>
        <end position="163"/>
    </location>
</feature>